<evidence type="ECO:0000313" key="2">
    <source>
        <dbReference type="EMBL" id="AEW06431.1"/>
    </source>
</evidence>
<dbReference type="Proteomes" id="UP000005439">
    <property type="component" value="Chromosome"/>
</dbReference>
<accession>G8TZV1</accession>
<name>G8TZV1_SULAD</name>
<organism evidence="2 3">
    <name type="scientific">Sulfobacillus acidophilus (strain ATCC 700253 / DSM 10332 / NAL)</name>
    <dbReference type="NCBI Taxonomy" id="679936"/>
    <lineage>
        <taxon>Bacteria</taxon>
        <taxon>Bacillati</taxon>
        <taxon>Bacillota</taxon>
        <taxon>Clostridia</taxon>
        <taxon>Eubacteriales</taxon>
        <taxon>Clostridiales Family XVII. Incertae Sedis</taxon>
        <taxon>Sulfobacillus</taxon>
    </lineage>
</organism>
<reference evidence="2 3" key="2">
    <citation type="journal article" date="2012" name="Stand. Genomic Sci.">
        <title>Complete genome sequence of the moderately thermophilic mineral-sulfide-oxidizing firmicute Sulfobacillus acidophilus type strain (NAL(T)).</title>
        <authorList>
            <person name="Anderson I."/>
            <person name="Chertkov O."/>
            <person name="Chen A."/>
            <person name="Saunders E."/>
            <person name="Lapidus A."/>
            <person name="Nolan M."/>
            <person name="Lucas S."/>
            <person name="Hammon N."/>
            <person name="Deshpande S."/>
            <person name="Cheng J.F."/>
            <person name="Han C."/>
            <person name="Tapia R."/>
            <person name="Goodwin L.A."/>
            <person name="Pitluck S."/>
            <person name="Liolios K."/>
            <person name="Pagani I."/>
            <person name="Ivanova N."/>
            <person name="Mikhailova N."/>
            <person name="Pati A."/>
            <person name="Palaniappan K."/>
            <person name="Land M."/>
            <person name="Pan C."/>
            <person name="Rohde M."/>
            <person name="Pukall R."/>
            <person name="Goker M."/>
            <person name="Detter J.C."/>
            <person name="Woyke T."/>
            <person name="Bristow J."/>
            <person name="Eisen J.A."/>
            <person name="Markowitz V."/>
            <person name="Hugenholtz P."/>
            <person name="Kyrpides N.C."/>
            <person name="Klenk H.P."/>
            <person name="Mavromatis K."/>
        </authorList>
    </citation>
    <scope>NUCLEOTIDE SEQUENCE [LARGE SCALE GENOMIC DNA]</scope>
    <source>
        <strain evidence="3">ATCC 700253 / DSM 10332 / NAL</strain>
    </source>
</reference>
<reference evidence="3" key="1">
    <citation type="submission" date="2011-12" db="EMBL/GenBank/DDBJ databases">
        <title>The complete genome of chromosome of Sulfobacillus acidophilus DSM 10332.</title>
        <authorList>
            <person name="Lucas S."/>
            <person name="Han J."/>
            <person name="Lapidus A."/>
            <person name="Bruce D."/>
            <person name="Goodwin L."/>
            <person name="Pitluck S."/>
            <person name="Peters L."/>
            <person name="Kyrpides N."/>
            <person name="Mavromatis K."/>
            <person name="Ivanova N."/>
            <person name="Mikhailova N."/>
            <person name="Chertkov O."/>
            <person name="Saunders E."/>
            <person name="Detter J.C."/>
            <person name="Tapia R."/>
            <person name="Han C."/>
            <person name="Land M."/>
            <person name="Hauser L."/>
            <person name="Markowitz V."/>
            <person name="Cheng J.-F."/>
            <person name="Hugenholtz P."/>
            <person name="Woyke T."/>
            <person name="Wu D."/>
            <person name="Pukall R."/>
            <person name="Gehrich-Schroeter G."/>
            <person name="Schneider S."/>
            <person name="Klenk H.-P."/>
            <person name="Eisen J.A."/>
        </authorList>
    </citation>
    <scope>NUCLEOTIDE SEQUENCE [LARGE SCALE GENOMIC DNA]</scope>
    <source>
        <strain evidence="3">ATCC 700253 / DSM 10332 / NAL</strain>
    </source>
</reference>
<proteinExistence type="predicted"/>
<protein>
    <submittedName>
        <fullName evidence="2">Uncharacterized protein</fullName>
    </submittedName>
</protein>
<dbReference type="HOGENOM" id="CLU_2511442_0_0_9"/>
<evidence type="ECO:0000256" key="1">
    <source>
        <dbReference type="SAM" id="MobiDB-lite"/>
    </source>
</evidence>
<feature type="region of interest" description="Disordered" evidence="1">
    <location>
        <begin position="62"/>
        <end position="85"/>
    </location>
</feature>
<dbReference type="KEGG" id="sap:Sulac_2970"/>
<dbReference type="PATRIC" id="fig|679936.5.peg.3063"/>
<evidence type="ECO:0000313" key="3">
    <source>
        <dbReference type="Proteomes" id="UP000005439"/>
    </source>
</evidence>
<dbReference type="STRING" id="679936.Sulac_2970"/>
<keyword evidence="3" id="KW-1185">Reference proteome</keyword>
<gene>
    <name evidence="2" type="ordered locus">Sulac_2970</name>
</gene>
<dbReference type="AlphaFoldDB" id="G8TZV1"/>
<dbReference type="EMBL" id="CP003179">
    <property type="protein sequence ID" value="AEW06431.1"/>
    <property type="molecule type" value="Genomic_DNA"/>
</dbReference>
<sequence>MSGLGAILPEEISSSFYRDEGWLVYPFIPIAQNIAGQLEKNQEKILPSLFSRTRIVAIMSQNHDSSSWSSNDKKRPADFGDISGQ</sequence>